<sequence>FCKDLNKNPKTPVPTTGLGLSPPNPIRLARRLDTFFGSSSSKSSVCDCKCGSTPDKSCCCLACPGNCLKSCDAKCGSKCSHGSPSDCPRKTFCQNINSIKVTAQSGLMRCCERGQKCHCQVDKICSPSTPGQKCCETGKKSIKCLIRRLVSYFKSLGPNPSNPDFSKKCCDLLCVAKTCEFLWSSLKNTKTGPGQKFYHELSKLQYSSPCGHDLWRTLKDFLYYCVHMVGAYVQSINTTLSAKGNSCPQCKSLKPSDQHPSPCSCNGSDCKPCDVLLKDSHLMAILTRKFSSSYDSSKASWSLLCPSSPCCGSSPCNSCRSSPCPDNGCCEKCPKRLCAKIFLGILPCMYWGLKIVYDRSKYNSGFAGWHDISVSNGKPESALAKFFHAWGFNVSPLRVRKGSEFFVILKDLFGSDSDSHSGPITKLYLSVKLYIQPVPSSNSKPKTVREILLWLYGLRFQKHFSEFVENCKSLCSPFGNSFHPDAFCYYLHLSCFLLPVSVISFIETSESAQKVFSSSSEFSKFLYPSDPSKLFEAFCEYVRKIFVALKFLCIQCERNAGHAGWQYCYFGKECAEKFKGNSLSSPPSTSPSTSSSDCSCPNSGAYLCTASGSNKDVHDHCKDGQTCLGFASTSCDPSSAHPKSQGKTCTPCPHPLMRFLIDDSSDSQSSDSKSLFKLPSGSSVPPMGFSKENLPSPGRNGHVLHGVLKVFCDSGYYPLTRLAEFSVCVSRHPPETLGEFFGFFRRFRFSDVFTSMFADYVSGEPGFYSGSDLKTALENLFKHTSGSSHSADLQSLYYCDGPKGSSGTPPTCGGYLYPLIADAYNNNIFIDDFLDTYLSWICYSAEDFKKKLKEFQGEFLDCCSSCQNIVDCPCILPKFYKYGFAFASPISLNCPRHDSGGHSSKPQNCTRKTCKDFISQLKLVVDGDLVKKLLEEIPKFIWSIRLPFFFGFLYVWFFVLSYFFYVILIKLDTVHTGSHLHLPRSFKILPSTLFSDASSKLKDLSYFTL</sequence>
<keyword evidence="2" id="KW-0472">Membrane</keyword>
<keyword evidence="2" id="KW-0812">Transmembrane</keyword>
<comment type="caution">
    <text evidence="3">The sequence shown here is derived from an EMBL/GenBank/DDBJ whole genome shotgun (WGS) entry which is preliminary data.</text>
</comment>
<protein>
    <submittedName>
        <fullName evidence="3">Variant erythrocyte surface antigen-1 family protein</fullName>
    </submittedName>
</protein>
<keyword evidence="2" id="KW-1133">Transmembrane helix</keyword>
<evidence type="ECO:0000256" key="1">
    <source>
        <dbReference type="SAM" id="MobiDB-lite"/>
    </source>
</evidence>
<name>A0AAD9GBN8_BABDI</name>
<feature type="region of interest" description="Disordered" evidence="1">
    <location>
        <begin position="663"/>
        <end position="695"/>
    </location>
</feature>
<reference evidence="3" key="2">
    <citation type="submission" date="2021-05" db="EMBL/GenBank/DDBJ databases">
        <authorList>
            <person name="Pain A."/>
        </authorList>
    </citation>
    <scope>NUCLEOTIDE SEQUENCE</scope>
    <source>
        <strain evidence="3">1802A</strain>
    </source>
</reference>
<dbReference type="EMBL" id="JAHBMH010000052">
    <property type="protein sequence ID" value="KAK1935533.1"/>
    <property type="molecule type" value="Genomic_DNA"/>
</dbReference>
<dbReference type="Proteomes" id="UP001195914">
    <property type="component" value="Unassembled WGS sequence"/>
</dbReference>
<feature type="region of interest" description="Disordered" evidence="1">
    <location>
        <begin position="1"/>
        <end position="23"/>
    </location>
</feature>
<feature type="transmembrane region" description="Helical" evidence="2">
    <location>
        <begin position="948"/>
        <end position="968"/>
    </location>
</feature>
<feature type="non-terminal residue" evidence="3">
    <location>
        <position position="1"/>
    </location>
</feature>
<keyword evidence="4" id="KW-1185">Reference proteome</keyword>
<dbReference type="AlphaFoldDB" id="A0AAD9GBN8"/>
<evidence type="ECO:0000313" key="3">
    <source>
        <dbReference type="EMBL" id="KAK1935533.1"/>
    </source>
</evidence>
<evidence type="ECO:0000256" key="2">
    <source>
        <dbReference type="SAM" id="Phobius"/>
    </source>
</evidence>
<evidence type="ECO:0000313" key="4">
    <source>
        <dbReference type="Proteomes" id="UP001195914"/>
    </source>
</evidence>
<organism evidence="3 4">
    <name type="scientific">Babesia divergens</name>
    <dbReference type="NCBI Taxonomy" id="32595"/>
    <lineage>
        <taxon>Eukaryota</taxon>
        <taxon>Sar</taxon>
        <taxon>Alveolata</taxon>
        <taxon>Apicomplexa</taxon>
        <taxon>Aconoidasida</taxon>
        <taxon>Piroplasmida</taxon>
        <taxon>Babesiidae</taxon>
        <taxon>Babesia</taxon>
    </lineage>
</organism>
<accession>A0AAD9GBN8</accession>
<reference evidence="3" key="1">
    <citation type="journal article" date="2014" name="Nucleic Acids Res.">
        <title>The evolutionary dynamics of variant antigen genes in Babesia reveal a history of genomic innovation underlying host-parasite interaction.</title>
        <authorList>
            <person name="Jackson A.P."/>
            <person name="Otto T.D."/>
            <person name="Darby A."/>
            <person name="Ramaprasad A."/>
            <person name="Xia D."/>
            <person name="Echaide I.E."/>
            <person name="Farber M."/>
            <person name="Gahlot S."/>
            <person name="Gamble J."/>
            <person name="Gupta D."/>
            <person name="Gupta Y."/>
            <person name="Jackson L."/>
            <person name="Malandrin L."/>
            <person name="Malas T.B."/>
            <person name="Moussa E."/>
            <person name="Nair M."/>
            <person name="Reid A.J."/>
            <person name="Sanders M."/>
            <person name="Sharma J."/>
            <person name="Tracey A."/>
            <person name="Quail M.A."/>
            <person name="Weir W."/>
            <person name="Wastling J.M."/>
            <person name="Hall N."/>
            <person name="Willadsen P."/>
            <person name="Lingelbach K."/>
            <person name="Shiels B."/>
            <person name="Tait A."/>
            <person name="Berriman M."/>
            <person name="Allred D.R."/>
            <person name="Pain A."/>
        </authorList>
    </citation>
    <scope>NUCLEOTIDE SEQUENCE</scope>
    <source>
        <strain evidence="3">1802A</strain>
    </source>
</reference>
<gene>
    <name evidence="3" type="ORF">X943_000813</name>
</gene>
<proteinExistence type="predicted"/>